<evidence type="ECO:0000313" key="2">
    <source>
        <dbReference type="EMBL" id="CAD8710221.1"/>
    </source>
</evidence>
<dbReference type="InterPro" id="IPR008491">
    <property type="entry name" value="CDK5RAP3"/>
</dbReference>
<dbReference type="GO" id="GO:0012505">
    <property type="term" value="C:endomembrane system"/>
    <property type="evidence" value="ECO:0007669"/>
    <property type="project" value="TreeGrafter"/>
</dbReference>
<gene>
    <name evidence="2" type="ORF">MANT1106_LOCUS12907</name>
</gene>
<dbReference type="Pfam" id="PF05600">
    <property type="entry name" value="CDK5RAP3"/>
    <property type="match status" value="1"/>
</dbReference>
<protein>
    <submittedName>
        <fullName evidence="2">Uncharacterized protein</fullName>
    </submittedName>
</protein>
<organism evidence="2">
    <name type="scientific">Mantoniella antarctica</name>
    <dbReference type="NCBI Taxonomy" id="81844"/>
    <lineage>
        <taxon>Eukaryota</taxon>
        <taxon>Viridiplantae</taxon>
        <taxon>Chlorophyta</taxon>
        <taxon>Mamiellophyceae</taxon>
        <taxon>Mamiellales</taxon>
        <taxon>Mamiellaceae</taxon>
        <taxon>Mantoniella</taxon>
    </lineage>
</organism>
<reference evidence="2" key="1">
    <citation type="submission" date="2021-01" db="EMBL/GenBank/DDBJ databases">
        <authorList>
            <person name="Corre E."/>
            <person name="Pelletier E."/>
            <person name="Niang G."/>
            <person name="Scheremetjew M."/>
            <person name="Finn R."/>
            <person name="Kale V."/>
            <person name="Holt S."/>
            <person name="Cochrane G."/>
            <person name="Meng A."/>
            <person name="Brown T."/>
            <person name="Cohen L."/>
        </authorList>
    </citation>
    <scope>NUCLEOTIDE SEQUENCE</scope>
    <source>
        <strain evidence="2">SL-175</strain>
    </source>
</reference>
<dbReference type="AlphaFoldDB" id="A0A7S0XBZ0"/>
<dbReference type="PANTHER" id="PTHR14894:SF0">
    <property type="entry name" value="CDK5 REGULATORY SUBUNIT-ASSOCIATED PROTEIN 3"/>
    <property type="match status" value="1"/>
</dbReference>
<proteinExistence type="inferred from homology"/>
<evidence type="ECO:0000256" key="1">
    <source>
        <dbReference type="ARBA" id="ARBA00007478"/>
    </source>
</evidence>
<dbReference type="PANTHER" id="PTHR14894">
    <property type="entry name" value="CDK5 REGULATORY SUBUNIT-ASSOCIATED PROTEIN 3"/>
    <property type="match status" value="1"/>
</dbReference>
<dbReference type="GO" id="GO:0007346">
    <property type="term" value="P:regulation of mitotic cell cycle"/>
    <property type="evidence" value="ECO:0007669"/>
    <property type="project" value="TreeGrafter"/>
</dbReference>
<dbReference type="EMBL" id="HBFC01021624">
    <property type="protein sequence ID" value="CAD8710221.1"/>
    <property type="molecule type" value="Transcribed_RNA"/>
</dbReference>
<sequence length="131" mass="14461">MAVTREAEGHDKPAGDDDLPIDIHYKQLVDWLVDRKKVRGDWRAKLAAVHAKTAELARQLPASLARSTGGEFLAAAAEGEAPKWDYFRALAVRDQMMNQNGDGDSGGDVVANGGWERTHEPWNQIYPHSTP</sequence>
<comment type="similarity">
    <text evidence="1">Belongs to the CDK5RAP3 family.</text>
</comment>
<accession>A0A7S0XBZ0</accession>
<name>A0A7S0XBZ0_9CHLO</name>